<dbReference type="AlphaFoldDB" id="A0A1I4EXU3"/>
<dbReference type="InterPro" id="IPR038717">
    <property type="entry name" value="Tc1-like_DDE_dom"/>
</dbReference>
<proteinExistence type="predicted"/>
<dbReference type="EMBL" id="FOSX01000056">
    <property type="protein sequence ID" value="SFL09356.1"/>
    <property type="molecule type" value="Genomic_DNA"/>
</dbReference>
<feature type="non-terminal residue" evidence="2">
    <location>
        <position position="1"/>
    </location>
</feature>
<keyword evidence="2" id="KW-0378">Hydrolase</keyword>
<organism evidence="2 3">
    <name type="scientific">Azotobacter beijerinckii</name>
    <dbReference type="NCBI Taxonomy" id="170623"/>
    <lineage>
        <taxon>Bacteria</taxon>
        <taxon>Pseudomonadati</taxon>
        <taxon>Pseudomonadota</taxon>
        <taxon>Gammaproteobacteria</taxon>
        <taxon>Pseudomonadales</taxon>
        <taxon>Pseudomonadaceae</taxon>
        <taxon>Azotobacter</taxon>
    </lineage>
</organism>
<keyword evidence="2" id="KW-0255">Endonuclease</keyword>
<protein>
    <submittedName>
        <fullName evidence="2">DDE superfamily endonuclease</fullName>
    </submittedName>
</protein>
<dbReference type="RefSeq" id="WP_170854520.1">
    <property type="nucleotide sequence ID" value="NZ_FOSX01000056.1"/>
</dbReference>
<dbReference type="Proteomes" id="UP000199579">
    <property type="component" value="Unassembled WGS sequence"/>
</dbReference>
<reference evidence="2 3" key="1">
    <citation type="submission" date="2016-10" db="EMBL/GenBank/DDBJ databases">
        <authorList>
            <person name="de Groot N.N."/>
        </authorList>
    </citation>
    <scope>NUCLEOTIDE SEQUENCE [LARGE SCALE GENOMIC DNA]</scope>
    <source>
        <strain evidence="2 3">DSM 381</strain>
    </source>
</reference>
<name>A0A1I4EXU3_9GAMM</name>
<sequence>LRDRFEFVYTPKHGSWLNMAEIEINVLVGQCLDRRIDCLERMRKEVAAWQQRRNHLDAKINWQFTTQDARVKLRRLYPQIEAC</sequence>
<accession>A0A1I4EXU3</accession>
<evidence type="ECO:0000313" key="2">
    <source>
        <dbReference type="EMBL" id="SFL09356.1"/>
    </source>
</evidence>
<dbReference type="GO" id="GO:0004519">
    <property type="term" value="F:endonuclease activity"/>
    <property type="evidence" value="ECO:0007669"/>
    <property type="project" value="UniProtKB-KW"/>
</dbReference>
<dbReference type="Pfam" id="PF13358">
    <property type="entry name" value="DDE_3"/>
    <property type="match status" value="1"/>
</dbReference>
<gene>
    <name evidence="2" type="ORF">SAMN04244574_03071</name>
</gene>
<evidence type="ECO:0000313" key="3">
    <source>
        <dbReference type="Proteomes" id="UP000199579"/>
    </source>
</evidence>
<feature type="domain" description="Tc1-like transposase DDE" evidence="1">
    <location>
        <begin position="3"/>
        <end position="43"/>
    </location>
</feature>
<keyword evidence="2" id="KW-0540">Nuclease</keyword>
<evidence type="ECO:0000259" key="1">
    <source>
        <dbReference type="Pfam" id="PF13358"/>
    </source>
</evidence>